<feature type="compositionally biased region" description="Low complexity" evidence="1">
    <location>
        <begin position="23"/>
        <end position="34"/>
    </location>
</feature>
<proteinExistence type="predicted"/>
<comment type="caution">
    <text evidence="2">The sequence shown here is derived from an EMBL/GenBank/DDBJ whole genome shotgun (WGS) entry which is preliminary data.</text>
</comment>
<evidence type="ECO:0000313" key="2">
    <source>
        <dbReference type="EMBL" id="KXT08035.1"/>
    </source>
</evidence>
<feature type="compositionally biased region" description="Basic and acidic residues" evidence="1">
    <location>
        <begin position="373"/>
        <end position="403"/>
    </location>
</feature>
<accession>A0A139HZY9</accession>
<dbReference type="Proteomes" id="UP000073492">
    <property type="component" value="Unassembled WGS sequence"/>
</dbReference>
<gene>
    <name evidence="2" type="ORF">AC579_2748</name>
</gene>
<name>A0A139HZY9_9PEZI</name>
<evidence type="ECO:0000256" key="1">
    <source>
        <dbReference type="SAM" id="MobiDB-lite"/>
    </source>
</evidence>
<dbReference type="AlphaFoldDB" id="A0A139HZY9"/>
<feature type="region of interest" description="Disordered" evidence="1">
    <location>
        <begin position="348"/>
        <end position="403"/>
    </location>
</feature>
<organism evidence="2 3">
    <name type="scientific">Pseudocercospora musae</name>
    <dbReference type="NCBI Taxonomy" id="113226"/>
    <lineage>
        <taxon>Eukaryota</taxon>
        <taxon>Fungi</taxon>
        <taxon>Dikarya</taxon>
        <taxon>Ascomycota</taxon>
        <taxon>Pezizomycotina</taxon>
        <taxon>Dothideomycetes</taxon>
        <taxon>Dothideomycetidae</taxon>
        <taxon>Mycosphaerellales</taxon>
        <taxon>Mycosphaerellaceae</taxon>
        <taxon>Pseudocercospora</taxon>
    </lineage>
</organism>
<evidence type="ECO:0000313" key="3">
    <source>
        <dbReference type="Proteomes" id="UP000073492"/>
    </source>
</evidence>
<dbReference type="OrthoDB" id="3646242at2759"/>
<reference evidence="2 3" key="1">
    <citation type="submission" date="2015-07" db="EMBL/GenBank/DDBJ databases">
        <title>Comparative genomics of the Sigatoka disease complex on banana suggests a link between parallel evolutionary changes in Pseudocercospora fijiensis and Pseudocercospora eumusae and increased virulence on the banana host.</title>
        <authorList>
            <person name="Chang T.-C."/>
            <person name="Salvucci A."/>
            <person name="Crous P.W."/>
            <person name="Stergiopoulos I."/>
        </authorList>
    </citation>
    <scope>NUCLEOTIDE SEQUENCE [LARGE SCALE GENOMIC DNA]</scope>
    <source>
        <strain evidence="2 3">CBS 116634</strain>
    </source>
</reference>
<sequence length="438" mass="49474">MGCFPSKEQDAEDVVPSEEEEAAASAATLAAPEQAAEDRTRRSRKQAYLALIERNNAHDEISMSEWPNPAERSLDLCLPVAIDYVEPRGGNPGHNGPVGWDVFKSTTDRWRFIKSALLVLSSNGFHTISSNRIDLFFPRIHYNEAIAYRASLAVMMEDGSKIKHSIVSTNWGANRRAAFIHLIFDVEKQLESFLSSSLNHVPVLKNNGIIRPPRPVVLPRQNSASSVTPSPRHVTPKRSQPHISAAPIYQGRILREIGYPQYYHIPPRPPMSTFVYHNPTKNPAISTINTHSYGSLRSQSHGYPGVVSYSSPQIRKVPAYSHDYRYDWRINNPEWSIPENYGLDTNYGLEIKPQKPRRPARSKPSSDVLQEPIRYRSLDTRLSEKASSKSLNPHDHGEAEIIENEYHAKDLLNERTGDVFQDSESVLKKSPRVKVKEV</sequence>
<keyword evidence="3" id="KW-1185">Reference proteome</keyword>
<protein>
    <submittedName>
        <fullName evidence="2">Uncharacterized protein</fullName>
    </submittedName>
</protein>
<feature type="region of interest" description="Disordered" evidence="1">
    <location>
        <begin position="1"/>
        <end position="42"/>
    </location>
</feature>
<dbReference type="EMBL" id="LFZO01000500">
    <property type="protein sequence ID" value="KXT08035.1"/>
    <property type="molecule type" value="Genomic_DNA"/>
</dbReference>
<feature type="region of interest" description="Disordered" evidence="1">
    <location>
        <begin position="220"/>
        <end position="241"/>
    </location>
</feature>
<feature type="compositionally biased region" description="Acidic residues" evidence="1">
    <location>
        <begin position="10"/>
        <end position="22"/>
    </location>
</feature>